<keyword evidence="2" id="KW-0812">Transmembrane</keyword>
<keyword evidence="2" id="KW-1134">Transmembrane beta strand</keyword>
<keyword evidence="3" id="KW-0175">Coiled coil</keyword>
<dbReference type="PROSITE" id="PS51257">
    <property type="entry name" value="PROKAR_LIPOPROTEIN"/>
    <property type="match status" value="1"/>
</dbReference>
<comment type="subcellular location">
    <subcellularLocation>
        <location evidence="2">Cell membrane</location>
        <topology evidence="2">Lipid-anchor</topology>
    </subcellularLocation>
</comment>
<dbReference type="EMBL" id="JARXYA010000005">
    <property type="protein sequence ID" value="MDH6503961.1"/>
    <property type="molecule type" value="Genomic_DNA"/>
</dbReference>
<evidence type="ECO:0000256" key="3">
    <source>
        <dbReference type="SAM" id="Coils"/>
    </source>
</evidence>
<dbReference type="GO" id="GO:0005886">
    <property type="term" value="C:plasma membrane"/>
    <property type="evidence" value="ECO:0007669"/>
    <property type="project" value="UniProtKB-SubCell"/>
</dbReference>
<accession>A0AA43M856</accession>
<dbReference type="PANTHER" id="PTHR30203">
    <property type="entry name" value="OUTER MEMBRANE CATION EFFLUX PROTEIN"/>
    <property type="match status" value="1"/>
</dbReference>
<evidence type="ECO:0000313" key="4">
    <source>
        <dbReference type="EMBL" id="MDH6503961.1"/>
    </source>
</evidence>
<evidence type="ECO:0000313" key="5">
    <source>
        <dbReference type="Proteomes" id="UP001161160"/>
    </source>
</evidence>
<keyword evidence="5" id="KW-1185">Reference proteome</keyword>
<dbReference type="InterPro" id="IPR010131">
    <property type="entry name" value="MdtP/NodT-like"/>
</dbReference>
<dbReference type="PANTHER" id="PTHR30203:SF33">
    <property type="entry name" value="BLR4455 PROTEIN"/>
    <property type="match status" value="1"/>
</dbReference>
<comment type="caution">
    <text evidence="4">The sequence shown here is derived from an EMBL/GenBank/DDBJ whole genome shotgun (WGS) entry which is preliminary data.</text>
</comment>
<keyword evidence="2" id="KW-0564">Palmitate</keyword>
<dbReference type="RefSeq" id="WP_280756742.1">
    <property type="nucleotide sequence ID" value="NZ_JARXXW010000004.1"/>
</dbReference>
<evidence type="ECO:0000256" key="2">
    <source>
        <dbReference type="RuleBase" id="RU362097"/>
    </source>
</evidence>
<dbReference type="Proteomes" id="UP001161160">
    <property type="component" value="Unassembled WGS sequence"/>
</dbReference>
<dbReference type="GO" id="GO:0015562">
    <property type="term" value="F:efflux transmembrane transporter activity"/>
    <property type="evidence" value="ECO:0007669"/>
    <property type="project" value="InterPro"/>
</dbReference>
<comment type="similarity">
    <text evidence="1 2">Belongs to the outer membrane factor (OMF) (TC 1.B.17) family.</text>
</comment>
<sequence>MKYSRLYLCALSLVITACSPIGPDYVRPTVDLPDTWKTTKDADGIVWAPGNPKDAIPKKDWWTIFGDKELNELEAKCLANNQTLQASIAKLDQAKAQYGIQFAAFMPTLQAGAVADNQRVSANRPLTNYKVPNATTIQNNFSPYVSASYEFDWIGQIRRSVEAAQDTVQQAQADKENTQLILTGQLAQAYFRLRQTDEEIRALKDSIGLQEKVLTLITKRHDLGASSEVDMVQQAALTESTKAQIEQLRAQRNELENLVATLAGIPAAGFHLPGGKLPDTLPVVPVTVPSALLERRPDIASAERAMAAANAQIGVAKSAYFPMLTLSPTYVGYQSNSIPSLFAVPSMIWSFGLQAAQTLFDGGRISSGVDYASAGYALSLANYKQTVLTGIQDVQDALGNVQQLKLARANEDKSVANLNRAYELSYIRYQAGLDTALALALVQQNQLTGIRVQAQIKGSQFTSTVGLIKALGGSWDAPAAPAGQSSN</sequence>
<dbReference type="Gene3D" id="1.20.1600.10">
    <property type="entry name" value="Outer membrane efflux proteins (OEP)"/>
    <property type="match status" value="1"/>
</dbReference>
<protein>
    <submittedName>
        <fullName evidence="4">Multidrug efflux system outer membrane protein</fullName>
    </submittedName>
</protein>
<proteinExistence type="inferred from homology"/>
<keyword evidence="2" id="KW-0472">Membrane</keyword>
<gene>
    <name evidence="4" type="ORF">M2127_001265</name>
</gene>
<dbReference type="AlphaFoldDB" id="A0AA43M856"/>
<reference evidence="4" key="1">
    <citation type="submission" date="2023-04" db="EMBL/GenBank/DDBJ databases">
        <title>Genome Encyclopedia of Bacteria and Archaea VI: Functional Genomics of Type Strains.</title>
        <authorList>
            <person name="Whitman W."/>
        </authorList>
    </citation>
    <scope>NUCLEOTIDE SEQUENCE</scope>
    <source>
        <strain evidence="4">Enz.4-51</strain>
    </source>
</reference>
<dbReference type="InterPro" id="IPR003423">
    <property type="entry name" value="OMP_efflux"/>
</dbReference>
<dbReference type="Pfam" id="PF02321">
    <property type="entry name" value="OEP"/>
    <property type="match status" value="2"/>
</dbReference>
<dbReference type="SUPFAM" id="SSF56954">
    <property type="entry name" value="Outer membrane efflux proteins (OEP)"/>
    <property type="match status" value="1"/>
</dbReference>
<feature type="coiled-coil region" evidence="3">
    <location>
        <begin position="154"/>
        <end position="181"/>
    </location>
</feature>
<organism evidence="4 5">
    <name type="scientific">Polynucleobacter sphagniphilus</name>
    <dbReference type="NCBI Taxonomy" id="1743169"/>
    <lineage>
        <taxon>Bacteria</taxon>
        <taxon>Pseudomonadati</taxon>
        <taxon>Pseudomonadota</taxon>
        <taxon>Betaproteobacteria</taxon>
        <taxon>Burkholderiales</taxon>
        <taxon>Burkholderiaceae</taxon>
        <taxon>Polynucleobacter</taxon>
    </lineage>
</organism>
<name>A0AA43M856_9BURK</name>
<feature type="coiled-coil region" evidence="3">
    <location>
        <begin position="238"/>
        <end position="265"/>
    </location>
</feature>
<evidence type="ECO:0000256" key="1">
    <source>
        <dbReference type="ARBA" id="ARBA00007613"/>
    </source>
</evidence>
<dbReference type="Gene3D" id="2.20.200.10">
    <property type="entry name" value="Outer membrane efflux proteins (OEP)"/>
    <property type="match status" value="1"/>
</dbReference>
<keyword evidence="2" id="KW-0449">Lipoprotein</keyword>
<dbReference type="NCBIfam" id="TIGR01845">
    <property type="entry name" value="outer_NodT"/>
    <property type="match status" value="1"/>
</dbReference>